<evidence type="ECO:0000256" key="1">
    <source>
        <dbReference type="PROSITE-ProRule" id="PRU00267"/>
    </source>
</evidence>
<proteinExistence type="predicted"/>
<evidence type="ECO:0000313" key="6">
    <source>
        <dbReference type="Proteomes" id="UP000323000"/>
    </source>
</evidence>
<feature type="compositionally biased region" description="Basic residues" evidence="3">
    <location>
        <begin position="75"/>
        <end position="90"/>
    </location>
</feature>
<dbReference type="PROSITE" id="PS50118">
    <property type="entry name" value="HMG_BOX_2"/>
    <property type="match status" value="3"/>
</dbReference>
<feature type="coiled-coil region" evidence="2">
    <location>
        <begin position="350"/>
        <end position="391"/>
    </location>
</feature>
<dbReference type="GO" id="GO:0003677">
    <property type="term" value="F:DNA binding"/>
    <property type="evidence" value="ECO:0007669"/>
    <property type="project" value="UniProtKB-UniRule"/>
</dbReference>
<feature type="compositionally biased region" description="Basic and acidic residues" evidence="3">
    <location>
        <begin position="91"/>
        <end position="102"/>
    </location>
</feature>
<sequence length="545" mass="63330">MAGAAIASTPNNGEIPTKKPRNRKPLKQKNPSTNEANILAQAISSQPSQSPISNPPDTDPSKENHESLSQSRSETKKKKAAGKGKSKQTTKKQDSFDKDLQEMQEMLEKMTIEKEKTEGMLKEKDEMLKMKEDELEVKGKEQEKLQMELKKLQKMKEFKPNMTFPIVQSLKNKEQDKKKKVCPEKKRPSPPYILWCKDQWNEVKKENPEAEFKDISNILGAKWKTVSAEEKKPYEEKYQAEKEIYLQVMAKDKRESEAMKLFEDDHKQKTAMELLDQYLQFMQEAENDNKKKTKKEKDPLKPKQPMSSFFIFSNERRAALLAENKNVLEVAKINGEEWKNMTEKQKAPYEEMAKKNKEKYNQEMEAYKQMKDEEAMSLKKEEEELMKLHKQEAFQLLKKKEKTDNIIKKNKEKRQKKKQQTVDPNKPKKPAGSYFLFSKEARKALLEERPGTSNSTITAIISVKWKELSEEEKQVWNAKAAEAMEAYKKESEEYNNSIAAATDDKQQPQEESVEEEEEHITNNNTVAGAKDAKPKKNNSKRVKDC</sequence>
<feature type="domain" description="HMG box" evidence="4">
    <location>
        <begin position="185"/>
        <end position="253"/>
    </location>
</feature>
<feature type="DNA-binding region" description="HMG box" evidence="1">
    <location>
        <begin position="185"/>
        <end position="253"/>
    </location>
</feature>
<feature type="region of interest" description="Disordered" evidence="3">
    <location>
        <begin position="394"/>
        <end position="435"/>
    </location>
</feature>
<accession>A0A5C7H0X9</accession>
<comment type="caution">
    <text evidence="5">The sequence shown here is derived from an EMBL/GenBank/DDBJ whole genome shotgun (WGS) entry which is preliminary data.</text>
</comment>
<feature type="compositionally biased region" description="Basic residues" evidence="3">
    <location>
        <begin position="410"/>
        <end position="419"/>
    </location>
</feature>
<feature type="domain" description="HMG box" evidence="4">
    <location>
        <begin position="427"/>
        <end position="495"/>
    </location>
</feature>
<feature type="compositionally biased region" description="Low complexity" evidence="3">
    <location>
        <begin position="40"/>
        <end position="52"/>
    </location>
</feature>
<feature type="DNA-binding region" description="HMG box" evidence="1">
    <location>
        <begin position="302"/>
        <end position="368"/>
    </location>
</feature>
<protein>
    <recommendedName>
        <fullName evidence="4">HMG box domain-containing protein</fullName>
    </recommendedName>
</protein>
<dbReference type="OrthoDB" id="1919336at2759"/>
<feature type="compositionally biased region" description="Basic and acidic residues" evidence="3">
    <location>
        <begin position="171"/>
        <end position="186"/>
    </location>
</feature>
<feature type="region of interest" description="Disordered" evidence="3">
    <location>
        <begin position="496"/>
        <end position="545"/>
    </location>
</feature>
<feature type="region of interest" description="Disordered" evidence="3">
    <location>
        <begin position="285"/>
        <end position="306"/>
    </location>
</feature>
<keyword evidence="1" id="KW-0539">Nucleus</keyword>
<keyword evidence="6" id="KW-1185">Reference proteome</keyword>
<dbReference type="InterPro" id="IPR036910">
    <property type="entry name" value="HMG_box_dom_sf"/>
</dbReference>
<dbReference type="InterPro" id="IPR009071">
    <property type="entry name" value="HMG_box_dom"/>
</dbReference>
<feature type="region of interest" description="Disordered" evidence="3">
    <location>
        <begin position="163"/>
        <end position="186"/>
    </location>
</feature>
<name>A0A5C7H0X9_9ROSI</name>
<feature type="region of interest" description="Disordered" evidence="3">
    <location>
        <begin position="1"/>
        <end position="102"/>
    </location>
</feature>
<dbReference type="Pfam" id="PF00505">
    <property type="entry name" value="HMG_box"/>
    <property type="match status" value="3"/>
</dbReference>
<feature type="DNA-binding region" description="HMG box" evidence="1">
    <location>
        <begin position="427"/>
        <end position="495"/>
    </location>
</feature>
<feature type="compositionally biased region" description="Basic residues" evidence="3">
    <location>
        <begin position="533"/>
        <end position="545"/>
    </location>
</feature>
<dbReference type="InterPro" id="IPR044601">
    <property type="entry name" value="HMGB6/HMGB13"/>
</dbReference>
<keyword evidence="1" id="KW-0238">DNA-binding</keyword>
<dbReference type="SMART" id="SM00398">
    <property type="entry name" value="HMG"/>
    <property type="match status" value="3"/>
</dbReference>
<gene>
    <name evidence="5" type="ORF">EZV62_023164</name>
</gene>
<reference evidence="6" key="1">
    <citation type="journal article" date="2019" name="Gigascience">
        <title>De novo genome assembly of the endangered Acer yangbiense, a plant species with extremely small populations endemic to Yunnan Province, China.</title>
        <authorList>
            <person name="Yang J."/>
            <person name="Wariss H.M."/>
            <person name="Tao L."/>
            <person name="Zhang R."/>
            <person name="Yun Q."/>
            <person name="Hollingsworth P."/>
            <person name="Dao Z."/>
            <person name="Luo G."/>
            <person name="Guo H."/>
            <person name="Ma Y."/>
            <person name="Sun W."/>
        </authorList>
    </citation>
    <scope>NUCLEOTIDE SEQUENCE [LARGE SCALE GENOMIC DNA]</scope>
    <source>
        <strain evidence="6">cv. Malutang</strain>
    </source>
</reference>
<dbReference type="PANTHER" id="PTHR46912:SF1">
    <property type="entry name" value="HIGH MOBILITY GROUP B PROTEIN 13"/>
    <property type="match status" value="1"/>
</dbReference>
<evidence type="ECO:0000313" key="5">
    <source>
        <dbReference type="EMBL" id="TXG50640.1"/>
    </source>
</evidence>
<dbReference type="GO" id="GO:0005634">
    <property type="term" value="C:nucleus"/>
    <property type="evidence" value="ECO:0007669"/>
    <property type="project" value="UniProtKB-UniRule"/>
</dbReference>
<feature type="compositionally biased region" description="Basic residues" evidence="3">
    <location>
        <begin position="18"/>
        <end position="27"/>
    </location>
</feature>
<feature type="compositionally biased region" description="Basic and acidic residues" evidence="3">
    <location>
        <begin position="287"/>
        <end position="301"/>
    </location>
</feature>
<dbReference type="CDD" id="cd22006">
    <property type="entry name" value="HMG-box_AtHMGB6-like_rpt1"/>
    <property type="match status" value="1"/>
</dbReference>
<dbReference type="AlphaFoldDB" id="A0A5C7H0X9"/>
<dbReference type="Proteomes" id="UP000323000">
    <property type="component" value="Chromosome 11"/>
</dbReference>
<evidence type="ECO:0000256" key="2">
    <source>
        <dbReference type="SAM" id="Coils"/>
    </source>
</evidence>
<dbReference type="EMBL" id="VAHF01000011">
    <property type="protein sequence ID" value="TXG50640.1"/>
    <property type="molecule type" value="Genomic_DNA"/>
</dbReference>
<feature type="domain" description="HMG box" evidence="4">
    <location>
        <begin position="302"/>
        <end position="368"/>
    </location>
</feature>
<dbReference type="SUPFAM" id="SSF47095">
    <property type="entry name" value="HMG-box"/>
    <property type="match status" value="3"/>
</dbReference>
<organism evidence="5 6">
    <name type="scientific">Acer yangbiense</name>
    <dbReference type="NCBI Taxonomy" id="1000413"/>
    <lineage>
        <taxon>Eukaryota</taxon>
        <taxon>Viridiplantae</taxon>
        <taxon>Streptophyta</taxon>
        <taxon>Embryophyta</taxon>
        <taxon>Tracheophyta</taxon>
        <taxon>Spermatophyta</taxon>
        <taxon>Magnoliopsida</taxon>
        <taxon>eudicotyledons</taxon>
        <taxon>Gunneridae</taxon>
        <taxon>Pentapetalae</taxon>
        <taxon>rosids</taxon>
        <taxon>malvids</taxon>
        <taxon>Sapindales</taxon>
        <taxon>Sapindaceae</taxon>
        <taxon>Hippocastanoideae</taxon>
        <taxon>Acereae</taxon>
        <taxon>Acer</taxon>
    </lineage>
</organism>
<dbReference type="PANTHER" id="PTHR46912">
    <property type="entry name" value="HIGH MOBILITY GROUP B PROTEIN 13"/>
    <property type="match status" value="1"/>
</dbReference>
<dbReference type="Gene3D" id="1.10.30.10">
    <property type="entry name" value="High mobility group box domain"/>
    <property type="match status" value="3"/>
</dbReference>
<evidence type="ECO:0000259" key="4">
    <source>
        <dbReference type="PROSITE" id="PS50118"/>
    </source>
</evidence>
<keyword evidence="2" id="KW-0175">Coiled coil</keyword>
<evidence type="ECO:0000256" key="3">
    <source>
        <dbReference type="SAM" id="MobiDB-lite"/>
    </source>
</evidence>